<dbReference type="HOGENOM" id="CLU_2882950_0_0_0"/>
<dbReference type="KEGG" id="rba:RB12550"/>
<protein>
    <submittedName>
        <fullName evidence="1">Uncharacterized protein</fullName>
    </submittedName>
</protein>
<reference evidence="1 2" key="1">
    <citation type="journal article" date="2003" name="Proc. Natl. Acad. Sci. U.S.A.">
        <title>Complete genome sequence of the marine planctomycete Pirellula sp. strain 1.</title>
        <authorList>
            <person name="Gloeckner F.O."/>
            <person name="Kube M."/>
            <person name="Bauer M."/>
            <person name="Teeling H."/>
            <person name="Lombardot T."/>
            <person name="Ludwig W."/>
            <person name="Gade D."/>
            <person name="Beck A."/>
            <person name="Borzym K."/>
            <person name="Heitmann K."/>
            <person name="Rabus R."/>
            <person name="Schlesner H."/>
            <person name="Amann R."/>
            <person name="Reinhardt R."/>
        </authorList>
    </citation>
    <scope>NUCLEOTIDE SEQUENCE [LARGE SCALE GENOMIC DNA]</scope>
    <source>
        <strain evidence="2">DSM 10527 / NCIMB 13988 / SH1</strain>
    </source>
</reference>
<dbReference type="InParanoid" id="Q7UIG4"/>
<evidence type="ECO:0000313" key="2">
    <source>
        <dbReference type="Proteomes" id="UP000001025"/>
    </source>
</evidence>
<keyword evidence="2" id="KW-1185">Reference proteome</keyword>
<dbReference type="EnsemblBacteria" id="CAD77650">
    <property type="protein sequence ID" value="CAD77650"/>
    <property type="gene ID" value="RB12550"/>
</dbReference>
<evidence type="ECO:0000313" key="1">
    <source>
        <dbReference type="EMBL" id="CAD77650.1"/>
    </source>
</evidence>
<dbReference type="STRING" id="243090.RB12550"/>
<accession>Q7UIG4</accession>
<name>Q7UIG4_RHOBA</name>
<dbReference type="Proteomes" id="UP000001025">
    <property type="component" value="Chromosome"/>
</dbReference>
<organism evidence="1 2">
    <name type="scientific">Rhodopirellula baltica (strain DSM 10527 / NCIMB 13988 / SH1)</name>
    <dbReference type="NCBI Taxonomy" id="243090"/>
    <lineage>
        <taxon>Bacteria</taxon>
        <taxon>Pseudomonadati</taxon>
        <taxon>Planctomycetota</taxon>
        <taxon>Planctomycetia</taxon>
        <taxon>Pirellulales</taxon>
        <taxon>Pirellulaceae</taxon>
        <taxon>Rhodopirellula</taxon>
    </lineage>
</organism>
<sequence length="63" mass="7124">MTQTFRSRFGEMFAIPSATIVSVSNHKTASFRQACESNSRINRLWCSKSMQRNHASTLTTQLA</sequence>
<dbReference type="EMBL" id="BX294155">
    <property type="protein sequence ID" value="CAD77650.1"/>
    <property type="molecule type" value="Genomic_DNA"/>
</dbReference>
<proteinExistence type="predicted"/>
<gene>
    <name evidence="1" type="ordered locus">RB12550</name>
</gene>
<dbReference type="AlphaFoldDB" id="Q7UIG4"/>